<evidence type="ECO:0000313" key="1">
    <source>
        <dbReference type="EMBL" id="RQO96497.1"/>
    </source>
</evidence>
<reference evidence="1 2" key="1">
    <citation type="journal article" date="2006" name="Science">
        <title>The genome of black cottonwood, Populus trichocarpa (Torr. &amp; Gray).</title>
        <authorList>
            <person name="Tuskan G.A."/>
            <person name="Difazio S."/>
            <person name="Jansson S."/>
            <person name="Bohlmann J."/>
            <person name="Grigoriev I."/>
            <person name="Hellsten U."/>
            <person name="Putnam N."/>
            <person name="Ralph S."/>
            <person name="Rombauts S."/>
            <person name="Salamov A."/>
            <person name="Schein J."/>
            <person name="Sterck L."/>
            <person name="Aerts A."/>
            <person name="Bhalerao R.R."/>
            <person name="Bhalerao R.P."/>
            <person name="Blaudez D."/>
            <person name="Boerjan W."/>
            <person name="Brun A."/>
            <person name="Brunner A."/>
            <person name="Busov V."/>
            <person name="Campbell M."/>
            <person name="Carlson J."/>
            <person name="Chalot M."/>
            <person name="Chapman J."/>
            <person name="Chen G.L."/>
            <person name="Cooper D."/>
            <person name="Coutinho P.M."/>
            <person name="Couturier J."/>
            <person name="Covert S."/>
            <person name="Cronk Q."/>
            <person name="Cunningham R."/>
            <person name="Davis J."/>
            <person name="Degroeve S."/>
            <person name="Dejardin A."/>
            <person name="Depamphilis C."/>
            <person name="Detter J."/>
            <person name="Dirks B."/>
            <person name="Dubchak I."/>
            <person name="Duplessis S."/>
            <person name="Ehlting J."/>
            <person name="Ellis B."/>
            <person name="Gendler K."/>
            <person name="Goodstein D."/>
            <person name="Gribskov M."/>
            <person name="Grimwood J."/>
            <person name="Groover A."/>
            <person name="Gunter L."/>
            <person name="Hamberger B."/>
            <person name="Heinze B."/>
            <person name="Helariutta Y."/>
            <person name="Henrissat B."/>
            <person name="Holligan D."/>
            <person name="Holt R."/>
            <person name="Huang W."/>
            <person name="Islam-Faridi N."/>
            <person name="Jones S."/>
            <person name="Jones-Rhoades M."/>
            <person name="Jorgensen R."/>
            <person name="Joshi C."/>
            <person name="Kangasjarvi J."/>
            <person name="Karlsson J."/>
            <person name="Kelleher C."/>
            <person name="Kirkpatrick R."/>
            <person name="Kirst M."/>
            <person name="Kohler A."/>
            <person name="Kalluri U."/>
            <person name="Larimer F."/>
            <person name="Leebens-Mack J."/>
            <person name="Leple J.C."/>
            <person name="Locascio P."/>
            <person name="Lou Y."/>
            <person name="Lucas S."/>
            <person name="Martin F."/>
            <person name="Montanini B."/>
            <person name="Napoli C."/>
            <person name="Nelson D.R."/>
            <person name="Nelson C."/>
            <person name="Nieminen K."/>
            <person name="Nilsson O."/>
            <person name="Pereda V."/>
            <person name="Peter G."/>
            <person name="Philippe R."/>
            <person name="Pilate G."/>
            <person name="Poliakov A."/>
            <person name="Razumovskaya J."/>
            <person name="Richardson P."/>
            <person name="Rinaldi C."/>
            <person name="Ritland K."/>
            <person name="Rouze P."/>
            <person name="Ryaboy D."/>
            <person name="Schmutz J."/>
            <person name="Schrader J."/>
            <person name="Segerman B."/>
            <person name="Shin H."/>
            <person name="Siddiqui A."/>
            <person name="Sterky F."/>
            <person name="Terry A."/>
            <person name="Tsai C.J."/>
            <person name="Uberbacher E."/>
            <person name="Unneberg P."/>
            <person name="Vahala J."/>
            <person name="Wall K."/>
            <person name="Wessler S."/>
            <person name="Yang G."/>
            <person name="Yin T."/>
            <person name="Douglas C."/>
            <person name="Marra M."/>
            <person name="Sandberg G."/>
            <person name="Van de Peer Y."/>
            <person name="Rokhsar D."/>
        </authorList>
    </citation>
    <scope>NUCLEOTIDE SEQUENCE [LARGE SCALE GENOMIC DNA]</scope>
    <source>
        <strain evidence="2">cv. Nisqually</strain>
    </source>
</reference>
<accession>A0A3N7FLD9</accession>
<gene>
    <name evidence="1" type="ORF">POPTR_010G097050</name>
</gene>
<protein>
    <submittedName>
        <fullName evidence="1">Uncharacterized protein</fullName>
    </submittedName>
</protein>
<dbReference type="InParanoid" id="A0A3N7FLD9"/>
<dbReference type="Proteomes" id="UP000006729">
    <property type="component" value="Chromosome 10"/>
</dbReference>
<sequence length="65" mass="7914">MHACIHTHTHTLAYILLYFTPTLKKPSFPSNWLPLNQIRYYLLNLLKINNQYLNKRVLKKNIFHY</sequence>
<dbReference type="AlphaFoldDB" id="A0A3N7FLD9"/>
<dbReference type="EMBL" id="CM009299">
    <property type="protein sequence ID" value="RQO96497.1"/>
    <property type="molecule type" value="Genomic_DNA"/>
</dbReference>
<name>A0A3N7FLD9_POPTR</name>
<organism evidence="1 2">
    <name type="scientific">Populus trichocarpa</name>
    <name type="common">Western balsam poplar</name>
    <name type="synonym">Populus balsamifera subsp. trichocarpa</name>
    <dbReference type="NCBI Taxonomy" id="3694"/>
    <lineage>
        <taxon>Eukaryota</taxon>
        <taxon>Viridiplantae</taxon>
        <taxon>Streptophyta</taxon>
        <taxon>Embryophyta</taxon>
        <taxon>Tracheophyta</taxon>
        <taxon>Spermatophyta</taxon>
        <taxon>Magnoliopsida</taxon>
        <taxon>eudicotyledons</taxon>
        <taxon>Gunneridae</taxon>
        <taxon>Pentapetalae</taxon>
        <taxon>rosids</taxon>
        <taxon>fabids</taxon>
        <taxon>Malpighiales</taxon>
        <taxon>Salicaceae</taxon>
        <taxon>Saliceae</taxon>
        <taxon>Populus</taxon>
    </lineage>
</organism>
<evidence type="ECO:0000313" key="2">
    <source>
        <dbReference type="Proteomes" id="UP000006729"/>
    </source>
</evidence>
<keyword evidence="2" id="KW-1185">Reference proteome</keyword>
<proteinExistence type="predicted"/>